<protein>
    <recommendedName>
        <fullName evidence="3">Thioredoxin domain-containing protein</fullName>
    </recommendedName>
</protein>
<dbReference type="KEGG" id="osu:NT6N_10180"/>
<accession>A0AAT9FIY3</accession>
<name>A0AAT9FIY3_9BACT</name>
<proteinExistence type="predicted"/>
<dbReference type="AlphaFoldDB" id="A0AAT9FIY3"/>
<dbReference type="EMBL" id="AP026866">
    <property type="protein sequence ID" value="BDS05978.1"/>
    <property type="molecule type" value="Genomic_DNA"/>
</dbReference>
<evidence type="ECO:0008006" key="3">
    <source>
        <dbReference type="Google" id="ProtNLM"/>
    </source>
</evidence>
<keyword evidence="1" id="KW-0732">Signal</keyword>
<dbReference type="Gene3D" id="3.40.30.10">
    <property type="entry name" value="Glutaredoxin"/>
    <property type="match status" value="1"/>
</dbReference>
<dbReference type="SUPFAM" id="SSF52833">
    <property type="entry name" value="Thioredoxin-like"/>
    <property type="match status" value="1"/>
</dbReference>
<evidence type="ECO:0000313" key="2">
    <source>
        <dbReference type="EMBL" id="BDS05978.1"/>
    </source>
</evidence>
<sequence>MKPILLALLLTSVSFAQADPTASEKKAANQEELLAKIFSDIATPEFNKSIEQARKAGVHQQALLEARFLHLVDLDDNKALADFSTELLKWRDKFDPVHSEIFGVKEDWLSVINYTQALDALQKNDSEAFKKHITEAFWLSPRHAQIYGPHIERLRLSQEMAKITLKPELSFEPQQGGAPLTLGSLMKGKKAAVLHFWSPMSQEVQQNMPDFSLTSHECQDHDIAVISVLIGSNSDILKDAEVIRAQHEATAKCTWTVDPNKSTLTSQLRITSIPTMVVVSPEGKILFNGHPSEDAFWKTLQQIAPDFKQPNKTEHPHADE</sequence>
<feature type="chain" id="PRO_5043747984" description="Thioredoxin domain-containing protein" evidence="1">
    <location>
        <begin position="19"/>
        <end position="320"/>
    </location>
</feature>
<dbReference type="InterPro" id="IPR036249">
    <property type="entry name" value="Thioredoxin-like_sf"/>
</dbReference>
<organism evidence="2">
    <name type="scientific">Oceaniferula spumae</name>
    <dbReference type="NCBI Taxonomy" id="2979115"/>
    <lineage>
        <taxon>Bacteria</taxon>
        <taxon>Pseudomonadati</taxon>
        <taxon>Verrucomicrobiota</taxon>
        <taxon>Verrucomicrobiia</taxon>
        <taxon>Verrucomicrobiales</taxon>
        <taxon>Verrucomicrobiaceae</taxon>
        <taxon>Oceaniferula</taxon>
    </lineage>
</organism>
<evidence type="ECO:0000256" key="1">
    <source>
        <dbReference type="SAM" id="SignalP"/>
    </source>
</evidence>
<reference evidence="2" key="1">
    <citation type="submission" date="2024-07" db="EMBL/GenBank/DDBJ databases">
        <title>Complete genome sequence of Verrucomicrobiaceae bacterium NT6N.</title>
        <authorList>
            <person name="Huang C."/>
            <person name="Takami H."/>
            <person name="Hamasaki K."/>
        </authorList>
    </citation>
    <scope>NUCLEOTIDE SEQUENCE</scope>
    <source>
        <strain evidence="2">NT6N</strain>
    </source>
</reference>
<feature type="signal peptide" evidence="1">
    <location>
        <begin position="1"/>
        <end position="18"/>
    </location>
</feature>
<gene>
    <name evidence="2" type="ORF">NT6N_10180</name>
</gene>